<dbReference type="Proteomes" id="UP001164305">
    <property type="component" value="Chromosome"/>
</dbReference>
<proteinExistence type="inferred from homology"/>
<dbReference type="RefSeq" id="WP_263593335.1">
    <property type="nucleotide sequence ID" value="NZ_CP107020.1"/>
</dbReference>
<protein>
    <submittedName>
        <fullName evidence="4">EamA family transporter</fullName>
    </submittedName>
</protein>
<keyword evidence="2" id="KW-0812">Transmembrane</keyword>
<dbReference type="Pfam" id="PF00892">
    <property type="entry name" value="EamA"/>
    <property type="match status" value="1"/>
</dbReference>
<feature type="domain" description="EamA" evidence="3">
    <location>
        <begin position="3"/>
        <end position="64"/>
    </location>
</feature>
<keyword evidence="2" id="KW-0472">Membrane</keyword>
<dbReference type="EMBL" id="CP107020">
    <property type="protein sequence ID" value="UYG16122.1"/>
    <property type="molecule type" value="Genomic_DNA"/>
</dbReference>
<sequence length="98" mass="10204">MVIALLAGSGIWTWLISRHPAGLVAPFSLLVPVFGMSAAWALLGETVRRGELLGAGLIVAGVLIGATALPRLGRARAQVTTGPEVARAERAELEHEVV</sequence>
<evidence type="ECO:0000256" key="1">
    <source>
        <dbReference type="ARBA" id="ARBA00007362"/>
    </source>
</evidence>
<dbReference type="SUPFAM" id="SSF103481">
    <property type="entry name" value="Multidrug resistance efflux transporter EmrE"/>
    <property type="match status" value="1"/>
</dbReference>
<comment type="similarity">
    <text evidence="1">Belongs to the EamA transporter family.</text>
</comment>
<gene>
    <name evidence="4" type="ORF">BRM3_10890</name>
</gene>
<keyword evidence="5" id="KW-1185">Reference proteome</keyword>
<keyword evidence="2" id="KW-1133">Transmembrane helix</keyword>
<evidence type="ECO:0000313" key="5">
    <source>
        <dbReference type="Proteomes" id="UP001164305"/>
    </source>
</evidence>
<dbReference type="InterPro" id="IPR037185">
    <property type="entry name" value="EmrE-like"/>
</dbReference>
<evidence type="ECO:0000313" key="4">
    <source>
        <dbReference type="EMBL" id="UYG16122.1"/>
    </source>
</evidence>
<evidence type="ECO:0000256" key="2">
    <source>
        <dbReference type="SAM" id="Phobius"/>
    </source>
</evidence>
<accession>A0ABY6FYZ7</accession>
<dbReference type="InterPro" id="IPR000620">
    <property type="entry name" value="EamA_dom"/>
</dbReference>
<organism evidence="4 5">
    <name type="scientific">Brachybacterium huguangmaarense</name>
    <dbReference type="NCBI Taxonomy" id="1652028"/>
    <lineage>
        <taxon>Bacteria</taxon>
        <taxon>Bacillati</taxon>
        <taxon>Actinomycetota</taxon>
        <taxon>Actinomycetes</taxon>
        <taxon>Micrococcales</taxon>
        <taxon>Dermabacteraceae</taxon>
        <taxon>Brachybacterium</taxon>
    </lineage>
</organism>
<name>A0ABY6FYZ7_9MICO</name>
<feature type="transmembrane region" description="Helical" evidence="2">
    <location>
        <begin position="21"/>
        <end position="40"/>
    </location>
</feature>
<dbReference type="Gene3D" id="1.10.3730.20">
    <property type="match status" value="1"/>
</dbReference>
<feature type="transmembrane region" description="Helical" evidence="2">
    <location>
        <begin position="52"/>
        <end position="69"/>
    </location>
</feature>
<reference evidence="4" key="1">
    <citation type="submission" date="2022-10" db="EMBL/GenBank/DDBJ databases">
        <title>Whole-Genome Sequencing of Brachybacterium huguangmaarense BRM-3, Isolated from Betula schmidtii.</title>
        <authorList>
            <person name="Haam D."/>
        </authorList>
    </citation>
    <scope>NUCLEOTIDE SEQUENCE</scope>
    <source>
        <strain evidence="4">BRM-3</strain>
    </source>
</reference>
<evidence type="ECO:0000259" key="3">
    <source>
        <dbReference type="Pfam" id="PF00892"/>
    </source>
</evidence>